<feature type="transmembrane region" description="Helical" evidence="2">
    <location>
        <begin position="282"/>
        <end position="303"/>
    </location>
</feature>
<evidence type="ECO:0000256" key="1">
    <source>
        <dbReference type="ARBA" id="ARBA00023125"/>
    </source>
</evidence>
<feature type="transmembrane region" description="Helical" evidence="2">
    <location>
        <begin position="226"/>
        <end position="246"/>
    </location>
</feature>
<feature type="transmembrane region" description="Helical" evidence="2">
    <location>
        <begin position="258"/>
        <end position="275"/>
    </location>
</feature>
<evidence type="ECO:0000313" key="4">
    <source>
        <dbReference type="EMBL" id="HIY73165.1"/>
    </source>
</evidence>
<dbReference type="PROSITE" id="PS50943">
    <property type="entry name" value="HTH_CROC1"/>
    <property type="match status" value="1"/>
</dbReference>
<keyword evidence="2" id="KW-1133">Transmembrane helix</keyword>
<dbReference type="PANTHER" id="PTHR46558:SF11">
    <property type="entry name" value="HTH-TYPE TRANSCRIPTIONAL REGULATOR XRE"/>
    <property type="match status" value="1"/>
</dbReference>
<feature type="transmembrane region" description="Helical" evidence="2">
    <location>
        <begin position="78"/>
        <end position="96"/>
    </location>
</feature>
<dbReference type="EMBL" id="DXCX01000046">
    <property type="protein sequence ID" value="HIY73165.1"/>
    <property type="molecule type" value="Genomic_DNA"/>
</dbReference>
<dbReference type="PANTHER" id="PTHR46558">
    <property type="entry name" value="TRACRIPTIONAL REGULATORY PROTEIN-RELATED-RELATED"/>
    <property type="match status" value="1"/>
</dbReference>
<gene>
    <name evidence="4" type="ORF">H9826_04205</name>
</gene>
<feature type="transmembrane region" description="Helical" evidence="2">
    <location>
        <begin position="102"/>
        <end position="121"/>
    </location>
</feature>
<reference evidence="4" key="1">
    <citation type="journal article" date="2021" name="PeerJ">
        <title>Extensive microbial diversity within the chicken gut microbiome revealed by metagenomics and culture.</title>
        <authorList>
            <person name="Gilroy R."/>
            <person name="Ravi A."/>
            <person name="Getino M."/>
            <person name="Pursley I."/>
            <person name="Horton D.L."/>
            <person name="Alikhan N.F."/>
            <person name="Baker D."/>
            <person name="Gharbi K."/>
            <person name="Hall N."/>
            <person name="Watson M."/>
            <person name="Adriaenssens E.M."/>
            <person name="Foster-Nyarko E."/>
            <person name="Jarju S."/>
            <person name="Secka A."/>
            <person name="Antonio M."/>
            <person name="Oren A."/>
            <person name="Chaudhuri R.R."/>
            <person name="La Ragione R."/>
            <person name="Hildebrand F."/>
            <person name="Pallen M.J."/>
        </authorList>
    </citation>
    <scope>NUCLEOTIDE SEQUENCE</scope>
    <source>
        <strain evidence="4">CHK33-7979</strain>
    </source>
</reference>
<reference evidence="4" key="2">
    <citation type="submission" date="2021-04" db="EMBL/GenBank/DDBJ databases">
        <authorList>
            <person name="Gilroy R."/>
        </authorList>
    </citation>
    <scope>NUCLEOTIDE SEQUENCE</scope>
    <source>
        <strain evidence="4">CHK33-7979</strain>
    </source>
</reference>
<organism evidence="4 5">
    <name type="scientific">Candidatus Intestinimonas merdavium</name>
    <dbReference type="NCBI Taxonomy" id="2838622"/>
    <lineage>
        <taxon>Bacteria</taxon>
        <taxon>Bacillati</taxon>
        <taxon>Bacillota</taxon>
        <taxon>Clostridia</taxon>
        <taxon>Eubacteriales</taxon>
        <taxon>Intestinimonas</taxon>
    </lineage>
</organism>
<keyword evidence="2" id="KW-0472">Membrane</keyword>
<accession>A0A9D1Z4N0</accession>
<evidence type="ECO:0000259" key="3">
    <source>
        <dbReference type="PROSITE" id="PS50943"/>
    </source>
</evidence>
<sequence>MEQGFAERLREYRRDKGLTQQELADLLGVSNKTVSRWESGGGYPDVPLLVPLARALGVEVDDLLDGGRPIRALSRADWQSLLSFAFALGGGVLFYLLDLFMPMVLCYCAYLGCMAYGVYLQKYYSYHSRWFQIANVLMCLAVNLTFVVKLAVTAAALVLFGASQAMLGASLQGILVSGGAGRLLPLALGVLAAAVLLTAVIQGAVRRWSGGERLRLQLIRPPLRRLLPGLVPWLAAAFWLFYSLPGVSVERYEGQEEYFRLWLAALAVLGALPLLRRGDRRWAPAVWCLSALCWGMTGLRTYTWAWAPNTGTVVPYSTHLGSIYVPLGQASWGMALAALVLCALWVLLQCVRFTGGERGAEEVPEGEHPEE</sequence>
<dbReference type="AlphaFoldDB" id="A0A9D1Z4N0"/>
<dbReference type="InterPro" id="IPR010982">
    <property type="entry name" value="Lambda_DNA-bd_dom_sf"/>
</dbReference>
<dbReference type="GO" id="GO:0003677">
    <property type="term" value="F:DNA binding"/>
    <property type="evidence" value="ECO:0007669"/>
    <property type="project" value="UniProtKB-KW"/>
</dbReference>
<proteinExistence type="predicted"/>
<feature type="domain" description="HTH cro/C1-type" evidence="3">
    <location>
        <begin position="9"/>
        <end position="63"/>
    </location>
</feature>
<dbReference type="CDD" id="cd00093">
    <property type="entry name" value="HTH_XRE"/>
    <property type="match status" value="1"/>
</dbReference>
<dbReference type="Proteomes" id="UP000886824">
    <property type="component" value="Unassembled WGS sequence"/>
</dbReference>
<comment type="caution">
    <text evidence="4">The sequence shown here is derived from an EMBL/GenBank/DDBJ whole genome shotgun (WGS) entry which is preliminary data.</text>
</comment>
<evidence type="ECO:0000313" key="5">
    <source>
        <dbReference type="Proteomes" id="UP000886824"/>
    </source>
</evidence>
<dbReference type="InterPro" id="IPR001387">
    <property type="entry name" value="Cro/C1-type_HTH"/>
</dbReference>
<feature type="transmembrane region" description="Helical" evidence="2">
    <location>
        <begin position="183"/>
        <end position="205"/>
    </location>
</feature>
<dbReference type="SMART" id="SM00530">
    <property type="entry name" value="HTH_XRE"/>
    <property type="match status" value="1"/>
</dbReference>
<keyword evidence="2" id="KW-0812">Transmembrane</keyword>
<dbReference type="Gene3D" id="1.10.260.40">
    <property type="entry name" value="lambda repressor-like DNA-binding domains"/>
    <property type="match status" value="1"/>
</dbReference>
<evidence type="ECO:0000256" key="2">
    <source>
        <dbReference type="SAM" id="Phobius"/>
    </source>
</evidence>
<feature type="transmembrane region" description="Helical" evidence="2">
    <location>
        <begin position="323"/>
        <end position="348"/>
    </location>
</feature>
<dbReference type="SUPFAM" id="SSF47413">
    <property type="entry name" value="lambda repressor-like DNA-binding domains"/>
    <property type="match status" value="1"/>
</dbReference>
<feature type="transmembrane region" description="Helical" evidence="2">
    <location>
        <begin position="133"/>
        <end position="163"/>
    </location>
</feature>
<dbReference type="Pfam" id="PF01381">
    <property type="entry name" value="HTH_3"/>
    <property type="match status" value="1"/>
</dbReference>
<protein>
    <submittedName>
        <fullName evidence="4">Helix-turn-helix domain-containing protein</fullName>
    </submittedName>
</protein>
<name>A0A9D1Z4N0_9FIRM</name>
<keyword evidence="1" id="KW-0238">DNA-binding</keyword>